<gene>
    <name evidence="1" type="ORF">BECKTC1821E_GA0114239_10167</name>
</gene>
<name>A0A450YKD3_9GAMM</name>
<proteinExistence type="predicted"/>
<organism evidence="1">
    <name type="scientific">Candidatus Kentrum sp. TC</name>
    <dbReference type="NCBI Taxonomy" id="2126339"/>
    <lineage>
        <taxon>Bacteria</taxon>
        <taxon>Pseudomonadati</taxon>
        <taxon>Pseudomonadota</taxon>
        <taxon>Gammaproteobacteria</taxon>
        <taxon>Candidatus Kentrum</taxon>
    </lineage>
</organism>
<accession>A0A450YKD3</accession>
<dbReference type="AlphaFoldDB" id="A0A450YKD3"/>
<reference evidence="1" key="1">
    <citation type="submission" date="2019-02" db="EMBL/GenBank/DDBJ databases">
        <authorList>
            <person name="Gruber-Vodicka R. H."/>
            <person name="Seah K. B. B."/>
        </authorList>
    </citation>
    <scope>NUCLEOTIDE SEQUENCE</scope>
    <source>
        <strain evidence="1">BECK_BZ125</strain>
    </source>
</reference>
<dbReference type="CDD" id="cd18687">
    <property type="entry name" value="PIN_VapC-like"/>
    <property type="match status" value="1"/>
</dbReference>
<sequence length="216" mass="24738">MRLKVYVESSVISYLTARPSNDLVKAARQTITEAWWSENLRYFSVFVSELVEEEITQGHPEAAAQRLAITANIKNLSITEEAQTIAEHLISVQAVPAKSQEDALHIGIAAANGIDFLLTWNFKHIKQCMYESGYSKGNQGTWLSMSGTLFTRRVERNIMKDDPIVEEIRRYRAEHAARYNDDLNKICDALREREKQSKKEFVRFAPKPLKLKQYGS</sequence>
<dbReference type="EMBL" id="CAADFT010000016">
    <property type="protein sequence ID" value="VFK41978.1"/>
    <property type="molecule type" value="Genomic_DNA"/>
</dbReference>
<evidence type="ECO:0008006" key="2">
    <source>
        <dbReference type="Google" id="ProtNLM"/>
    </source>
</evidence>
<dbReference type="InterPro" id="IPR029060">
    <property type="entry name" value="PIN-like_dom_sf"/>
</dbReference>
<evidence type="ECO:0000313" key="1">
    <source>
        <dbReference type="EMBL" id="VFK41978.1"/>
    </source>
</evidence>
<protein>
    <recommendedName>
        <fullName evidence="2">PIN domain-containing protein</fullName>
    </recommendedName>
</protein>
<dbReference type="SUPFAM" id="SSF88723">
    <property type="entry name" value="PIN domain-like"/>
    <property type="match status" value="1"/>
</dbReference>